<name>A0A5C2SAU0_9APHY</name>
<gene>
    <name evidence="2" type="ORF">L227DRAFT_85771</name>
</gene>
<sequence length="73" mass="8130">MPRQYETSGFIPKPVCREQMLVVISCQSKWSGFACIAGHRHLSCPHGETSCQRATTLMDMPGYPPTRPPTPPE</sequence>
<dbReference type="GO" id="GO:0005507">
    <property type="term" value="F:copper ion binding"/>
    <property type="evidence" value="ECO:0007669"/>
    <property type="project" value="InterPro"/>
</dbReference>
<evidence type="ECO:0000259" key="1">
    <source>
        <dbReference type="PROSITE" id="PS50073"/>
    </source>
</evidence>
<evidence type="ECO:0000313" key="3">
    <source>
        <dbReference type="Proteomes" id="UP000313359"/>
    </source>
</evidence>
<keyword evidence="3" id="KW-1185">Reference proteome</keyword>
<dbReference type="EMBL" id="ML122264">
    <property type="protein sequence ID" value="RPD60850.1"/>
    <property type="molecule type" value="Genomic_DNA"/>
</dbReference>
<accession>A0A5C2SAU0</accession>
<dbReference type="AlphaFoldDB" id="A0A5C2SAU0"/>
<reference evidence="2" key="1">
    <citation type="journal article" date="2018" name="Genome Biol. Evol.">
        <title>Genomics and development of Lentinus tigrinus, a white-rot wood-decaying mushroom with dimorphic fruiting bodies.</title>
        <authorList>
            <person name="Wu B."/>
            <person name="Xu Z."/>
            <person name="Knudson A."/>
            <person name="Carlson A."/>
            <person name="Chen N."/>
            <person name="Kovaka S."/>
            <person name="LaButti K."/>
            <person name="Lipzen A."/>
            <person name="Pennachio C."/>
            <person name="Riley R."/>
            <person name="Schakwitz W."/>
            <person name="Umezawa K."/>
            <person name="Ohm R.A."/>
            <person name="Grigoriev I.V."/>
            <person name="Nagy L.G."/>
            <person name="Gibbons J."/>
            <person name="Hibbett D."/>
        </authorList>
    </citation>
    <scope>NUCLEOTIDE SEQUENCE [LARGE SCALE GENOMIC DNA]</scope>
    <source>
        <strain evidence="2">ALCF2SS1-6</strain>
    </source>
</reference>
<organism evidence="2 3">
    <name type="scientific">Lentinus tigrinus ALCF2SS1-6</name>
    <dbReference type="NCBI Taxonomy" id="1328759"/>
    <lineage>
        <taxon>Eukaryota</taxon>
        <taxon>Fungi</taxon>
        <taxon>Dikarya</taxon>
        <taxon>Basidiomycota</taxon>
        <taxon>Agaricomycotina</taxon>
        <taxon>Agaricomycetes</taxon>
        <taxon>Polyporales</taxon>
        <taxon>Polyporaceae</taxon>
        <taxon>Lentinus</taxon>
    </lineage>
</organism>
<protein>
    <recommendedName>
        <fullName evidence="1">Copper-fist domain-containing protein</fullName>
    </recommendedName>
</protein>
<proteinExistence type="predicted"/>
<dbReference type="Proteomes" id="UP000313359">
    <property type="component" value="Unassembled WGS sequence"/>
</dbReference>
<dbReference type="GO" id="GO:0003677">
    <property type="term" value="F:DNA binding"/>
    <property type="evidence" value="ECO:0007669"/>
    <property type="project" value="InterPro"/>
</dbReference>
<evidence type="ECO:0000313" key="2">
    <source>
        <dbReference type="EMBL" id="RPD60850.1"/>
    </source>
</evidence>
<dbReference type="PROSITE" id="PS50073">
    <property type="entry name" value="COPPER_FIST_2"/>
    <property type="match status" value="1"/>
</dbReference>
<dbReference type="InterPro" id="IPR001083">
    <property type="entry name" value="Cu_fist_DNA-bd_dom"/>
</dbReference>
<feature type="domain" description="Copper-fist" evidence="1">
    <location>
        <begin position="22"/>
        <end position="65"/>
    </location>
</feature>
<dbReference type="GO" id="GO:0003700">
    <property type="term" value="F:DNA-binding transcription factor activity"/>
    <property type="evidence" value="ECO:0007669"/>
    <property type="project" value="InterPro"/>
</dbReference>